<accession>A0A7X9WYH6</accession>
<dbReference type="AlphaFoldDB" id="A0A7X9WYH6"/>
<comment type="caution">
    <text evidence="2">The sequence shown here is derived from an EMBL/GenBank/DDBJ whole genome shotgun (WGS) entry which is preliminary data.</text>
</comment>
<dbReference type="PANTHER" id="PTHR41521">
    <property type="match status" value="1"/>
</dbReference>
<keyword evidence="3" id="KW-1185">Reference proteome</keyword>
<gene>
    <name evidence="2" type="ORF">HHL08_19275</name>
</gene>
<dbReference type="Proteomes" id="UP000519023">
    <property type="component" value="Unassembled WGS sequence"/>
</dbReference>
<organism evidence="2 3">
    <name type="scientific">Sphingobium psychrophilum</name>
    <dbReference type="NCBI Taxonomy" id="2728834"/>
    <lineage>
        <taxon>Bacteria</taxon>
        <taxon>Pseudomonadati</taxon>
        <taxon>Pseudomonadota</taxon>
        <taxon>Alphaproteobacteria</taxon>
        <taxon>Sphingomonadales</taxon>
        <taxon>Sphingomonadaceae</taxon>
        <taxon>Sphingobium</taxon>
    </lineage>
</organism>
<dbReference type="RefSeq" id="WP_169574659.1">
    <property type="nucleotide sequence ID" value="NZ_JABBFV010000018.1"/>
</dbReference>
<evidence type="ECO:0000259" key="1">
    <source>
        <dbReference type="Pfam" id="PF07045"/>
    </source>
</evidence>
<feature type="domain" description="DUF1330" evidence="1">
    <location>
        <begin position="3"/>
        <end position="92"/>
    </location>
</feature>
<dbReference type="InterPro" id="IPR010753">
    <property type="entry name" value="DUF1330"/>
</dbReference>
<protein>
    <submittedName>
        <fullName evidence="2">DUF1330 domain-containing protein</fullName>
    </submittedName>
</protein>
<dbReference type="Pfam" id="PF07045">
    <property type="entry name" value="DUF1330"/>
    <property type="match status" value="1"/>
</dbReference>
<dbReference type="SUPFAM" id="SSF54909">
    <property type="entry name" value="Dimeric alpha+beta barrel"/>
    <property type="match status" value="1"/>
</dbReference>
<proteinExistence type="predicted"/>
<name>A0A7X9WYH6_9SPHN</name>
<dbReference type="InterPro" id="IPR011008">
    <property type="entry name" value="Dimeric_a/b-barrel"/>
</dbReference>
<evidence type="ECO:0000313" key="3">
    <source>
        <dbReference type="Proteomes" id="UP000519023"/>
    </source>
</evidence>
<dbReference type="Gene3D" id="3.30.70.100">
    <property type="match status" value="1"/>
</dbReference>
<evidence type="ECO:0000313" key="2">
    <source>
        <dbReference type="EMBL" id="NML12256.1"/>
    </source>
</evidence>
<dbReference type="EMBL" id="JABBFV010000018">
    <property type="protein sequence ID" value="NML12256.1"/>
    <property type="molecule type" value="Genomic_DNA"/>
</dbReference>
<reference evidence="2 3" key="1">
    <citation type="submission" date="2020-04" db="EMBL/GenBank/DDBJ databases">
        <title>Sphingobium sp. AR-3-1 isolated from Arctic soil.</title>
        <authorList>
            <person name="Dahal R.H."/>
            <person name="Chaudhary D.K."/>
        </authorList>
    </citation>
    <scope>NUCLEOTIDE SEQUENCE [LARGE SCALE GENOMIC DNA]</scope>
    <source>
        <strain evidence="2 3">AR-3-1</strain>
    </source>
</reference>
<sequence>MAAYIVATVTITDAEAFAAYGKGIAGLAEQFGGESVVKGPVAEMLEGQAVPGERIVVSRYPDADAARAYIASPQYQAALKLREGAATVSMRLLVDPA</sequence>
<dbReference type="PANTHER" id="PTHR41521:SF4">
    <property type="entry name" value="BLR0684 PROTEIN"/>
    <property type="match status" value="1"/>
</dbReference>